<name>A0A934QFZ2_9PROT</name>
<dbReference type="SUPFAM" id="SSF53300">
    <property type="entry name" value="vWA-like"/>
    <property type="match status" value="1"/>
</dbReference>
<reference evidence="2" key="1">
    <citation type="submission" date="2017-08" db="EMBL/GenBank/DDBJ databases">
        <authorList>
            <person name="Imhoff J.F."/>
            <person name="Rahn T."/>
            <person name="Kuenzel S."/>
            <person name="Neulinger S.C."/>
        </authorList>
    </citation>
    <scope>NUCLEOTIDE SEQUENCE</scope>
    <source>
        <strain evidence="2">DSM 9154</strain>
    </source>
</reference>
<evidence type="ECO:0000313" key="2">
    <source>
        <dbReference type="EMBL" id="MBK1696286.1"/>
    </source>
</evidence>
<organism evidence="2 3">
    <name type="scientific">Rhodovibrio salinarum</name>
    <dbReference type="NCBI Taxonomy" id="1087"/>
    <lineage>
        <taxon>Bacteria</taxon>
        <taxon>Pseudomonadati</taxon>
        <taxon>Pseudomonadota</taxon>
        <taxon>Alphaproteobacteria</taxon>
        <taxon>Rhodospirillales</taxon>
        <taxon>Rhodovibrionaceae</taxon>
        <taxon>Rhodovibrio</taxon>
    </lineage>
</organism>
<dbReference type="RefSeq" id="WP_027287829.1">
    <property type="nucleotide sequence ID" value="NZ_NRRE01000013.1"/>
</dbReference>
<keyword evidence="3" id="KW-1185">Reference proteome</keyword>
<dbReference type="Proteomes" id="UP000778970">
    <property type="component" value="Unassembled WGS sequence"/>
</dbReference>
<dbReference type="InterPro" id="IPR036465">
    <property type="entry name" value="vWFA_dom_sf"/>
</dbReference>
<dbReference type="PROSITE" id="PS50234">
    <property type="entry name" value="VWFA"/>
    <property type="match status" value="1"/>
</dbReference>
<dbReference type="InterPro" id="IPR002035">
    <property type="entry name" value="VWF_A"/>
</dbReference>
<dbReference type="AlphaFoldDB" id="A0A934QFZ2"/>
<sequence>MRPSINLRTHPLLKTLGRCLRACEGGAGVIMALSTIPLIGGTGLAIDTTRAFVVESRMGKALDAAGLAAGRVALEDRVEADARAFFAANYRDGLMGSDISAEDIDIQIDSNAEFITVTAQTSMPTRFMRVFGKDSINVSARSVIQRVTSGTEIALVMDNTGSMYGSKIDAMKNAAQQLVNIVFGDAERYDELWFSLVPYTATVNVGAEHSGWVNAGPNFSPTSWKGCVEARWQSNRDETDAPPTTERFDVFYYPSTLYDPDGDANGNQWPDVDESVWSRNSGTGPNLGCGPAITPLTRERSEITNAIDAMAAWHRGGTTSNLGLVWGWRTLSPRWRGVWPGSVWPVDYNDEKVSKVAIVLSDGQNQFFDYDGDDDYVSDYTGYGRIGEEFMPSATNEGDGLDTLDGKFADVCQKMKDRGITIYTITFGSGASSGRIRDLFRACASDPGNYFHAPDNDDLAPAFRTIGQELANLRIVE</sequence>
<proteinExistence type="predicted"/>
<dbReference type="EMBL" id="NRRE01000013">
    <property type="protein sequence ID" value="MBK1696286.1"/>
    <property type="molecule type" value="Genomic_DNA"/>
</dbReference>
<dbReference type="Gene3D" id="3.40.50.410">
    <property type="entry name" value="von Willebrand factor, type A domain"/>
    <property type="match status" value="2"/>
</dbReference>
<evidence type="ECO:0000313" key="3">
    <source>
        <dbReference type="Proteomes" id="UP000778970"/>
    </source>
</evidence>
<dbReference type="Pfam" id="PF13400">
    <property type="entry name" value="Tad"/>
    <property type="match status" value="1"/>
</dbReference>
<reference evidence="2" key="2">
    <citation type="journal article" date="2020" name="Microorganisms">
        <title>Osmotic Adaptation and Compatible Solute Biosynthesis of Phototrophic Bacteria as Revealed from Genome Analyses.</title>
        <authorList>
            <person name="Imhoff J.F."/>
            <person name="Rahn T."/>
            <person name="Kunzel S."/>
            <person name="Keller A."/>
            <person name="Neulinger S.C."/>
        </authorList>
    </citation>
    <scope>NUCLEOTIDE SEQUENCE</scope>
    <source>
        <strain evidence="2">DSM 9154</strain>
    </source>
</reference>
<evidence type="ECO:0000259" key="1">
    <source>
        <dbReference type="PROSITE" id="PS50234"/>
    </source>
</evidence>
<accession>A0A934QFZ2</accession>
<protein>
    <submittedName>
        <fullName evidence="2">VWA domain-containing protein</fullName>
    </submittedName>
</protein>
<comment type="caution">
    <text evidence="2">The sequence shown here is derived from an EMBL/GenBank/DDBJ whole genome shotgun (WGS) entry which is preliminary data.</text>
</comment>
<dbReference type="InterPro" id="IPR028087">
    <property type="entry name" value="Tad_N"/>
</dbReference>
<gene>
    <name evidence="2" type="ORF">CKO21_03400</name>
</gene>
<feature type="domain" description="VWFA" evidence="1">
    <location>
        <begin position="152"/>
        <end position="466"/>
    </location>
</feature>